<reference evidence="2 3" key="1">
    <citation type="submission" date="2014-02" db="EMBL/GenBank/DDBJ databases">
        <title>The small core and large imbalanced accessory genome model reveals a collaborative survival strategy of Sorangium cellulosum strains in nature.</title>
        <authorList>
            <person name="Han K."/>
            <person name="Peng R."/>
            <person name="Blom J."/>
            <person name="Li Y.-Z."/>
        </authorList>
    </citation>
    <scope>NUCLEOTIDE SEQUENCE [LARGE SCALE GENOMIC DNA]</scope>
    <source>
        <strain evidence="2 3">So0008-312</strain>
    </source>
</reference>
<proteinExistence type="predicted"/>
<accession>A0A150QFB0</accession>
<evidence type="ECO:0000259" key="1">
    <source>
        <dbReference type="SMART" id="SM01204"/>
    </source>
</evidence>
<dbReference type="AlphaFoldDB" id="A0A150QFB0"/>
<name>A0A150QFB0_SORCE</name>
<sequence length="279" mass="28987">EDAGRAGKPPALFWLTAPPGVEEQILCGIEDAVGPDVPVFGGSSAANSLDGALSQLARGQAHSGAVLLSALYPSGEIACAFSSGYTPTEHRGWVTRSEGRRVPEIDGLPAAEVYDRWTGGAFSAQLGGGSIGAESTLCPLGRPSGWAGKVPQFLLIHPNAVDGDNALTFGVHINEGDELVLMKATRDDLLERIQSVAGAALASARPSFRPQGALVIFCAGCMLAVRDDIDRVVQGVTAALGPTPFLGRFAFGEQGCFVRGKNQHANLSIAVVLLGQQEQ</sequence>
<feature type="domain" description="FIST C-domain" evidence="1">
    <location>
        <begin position="110"/>
        <end position="257"/>
    </location>
</feature>
<dbReference type="PANTHER" id="PTHR40252">
    <property type="entry name" value="BLR0328 PROTEIN"/>
    <property type="match status" value="1"/>
</dbReference>
<dbReference type="Pfam" id="PF08495">
    <property type="entry name" value="FIST"/>
    <property type="match status" value="1"/>
</dbReference>
<comment type="caution">
    <text evidence="2">The sequence shown here is derived from an EMBL/GenBank/DDBJ whole genome shotgun (WGS) entry which is preliminary data.</text>
</comment>
<dbReference type="PANTHER" id="PTHR40252:SF2">
    <property type="entry name" value="BLR0328 PROTEIN"/>
    <property type="match status" value="1"/>
</dbReference>
<dbReference type="Proteomes" id="UP000075260">
    <property type="component" value="Unassembled WGS sequence"/>
</dbReference>
<dbReference type="EMBL" id="JEMA01000726">
    <property type="protein sequence ID" value="KYF66630.1"/>
    <property type="molecule type" value="Genomic_DNA"/>
</dbReference>
<gene>
    <name evidence="2" type="ORF">BE15_46140</name>
</gene>
<dbReference type="InterPro" id="IPR019494">
    <property type="entry name" value="FIST_C"/>
</dbReference>
<evidence type="ECO:0000313" key="3">
    <source>
        <dbReference type="Proteomes" id="UP000075260"/>
    </source>
</evidence>
<protein>
    <recommendedName>
        <fullName evidence="1">FIST C-domain domain-containing protein</fullName>
    </recommendedName>
</protein>
<dbReference type="RefSeq" id="WP_061610382.1">
    <property type="nucleotide sequence ID" value="NZ_JEMA01000726.1"/>
</dbReference>
<dbReference type="Pfam" id="PF10442">
    <property type="entry name" value="FIST_C"/>
    <property type="match status" value="1"/>
</dbReference>
<feature type="non-terminal residue" evidence="2">
    <location>
        <position position="1"/>
    </location>
</feature>
<organism evidence="2 3">
    <name type="scientific">Sorangium cellulosum</name>
    <name type="common">Polyangium cellulosum</name>
    <dbReference type="NCBI Taxonomy" id="56"/>
    <lineage>
        <taxon>Bacteria</taxon>
        <taxon>Pseudomonadati</taxon>
        <taxon>Myxococcota</taxon>
        <taxon>Polyangia</taxon>
        <taxon>Polyangiales</taxon>
        <taxon>Polyangiaceae</taxon>
        <taxon>Sorangium</taxon>
    </lineage>
</organism>
<dbReference type="SMART" id="SM01204">
    <property type="entry name" value="FIST_C"/>
    <property type="match status" value="1"/>
</dbReference>
<evidence type="ECO:0000313" key="2">
    <source>
        <dbReference type="EMBL" id="KYF66630.1"/>
    </source>
</evidence>
<dbReference type="InterPro" id="IPR013702">
    <property type="entry name" value="FIST_domain_N"/>
</dbReference>